<feature type="transmembrane region" description="Helical" evidence="1">
    <location>
        <begin position="360"/>
        <end position="378"/>
    </location>
</feature>
<accession>A0AAW8Q155</accession>
<feature type="transmembrane region" description="Helical" evidence="1">
    <location>
        <begin position="142"/>
        <end position="162"/>
    </location>
</feature>
<dbReference type="EMBL" id="JAUHGG010000003">
    <property type="protein sequence ID" value="MDS1821324.1"/>
    <property type="molecule type" value="Genomic_DNA"/>
</dbReference>
<evidence type="ECO:0000256" key="1">
    <source>
        <dbReference type="SAM" id="Phobius"/>
    </source>
</evidence>
<feature type="transmembrane region" description="Helical" evidence="1">
    <location>
        <begin position="44"/>
        <end position="66"/>
    </location>
</feature>
<keyword evidence="1" id="KW-1133">Transmembrane helix</keyword>
<comment type="caution">
    <text evidence="2">The sequence shown here is derived from an EMBL/GenBank/DDBJ whole genome shotgun (WGS) entry which is preliminary data.</text>
</comment>
<reference evidence="2" key="1">
    <citation type="submission" date="2023-06" db="EMBL/GenBank/DDBJ databases">
        <title>Genomic Diversity of Vibrio spp. and Metagenomic Analysis of Pathogens in Florida Gulf Coastal Waters Following Hurricane Ian.</title>
        <authorList>
            <person name="Brumfield K.D."/>
        </authorList>
    </citation>
    <scope>NUCLEOTIDE SEQUENCE</scope>
    <source>
        <strain evidence="2">WBS2B-138</strain>
    </source>
</reference>
<sequence length="553" mass="63459">MKLNLNKYNHLTAWFMANALSLLVFTLYATFLTDYSLTHLSEKAAIIVGGLSLYQFCAIMWLTAFYERADHRLVYVSAIFALVTWHFSFWGEFSMFTTELAGGIDGDPSFRVFDKQSTIMYLYLFGWAYVCGKALTKKFHDLQFMALSGGVLLAILVGYHLLGFWSVYDQADRYTKIQDQTYMAELIKLPDSEFPSVCEKLEGVECFRFNALIDGYPDELLNYNAAYRNSIVSLANDPMTQSETFGHTYLHRDTLFEDNYSEYYSRSFFFDQRKGVVHYVISNYFGDVPVNYLTLVCWMLIIAGVFWNWLVVGIGIEHSRKLENRKRKSFDKKEALISFAMIMLTGPYLAWAGMDYFFGEYTNLLYAIILGMGFALVIKKQWSAVIFLLSCGIFITPAIYTYVLAQVKVWDILDIPTIEEYSLKGLMYTSVAIAVGLIAFKKMIGFKKEVAFACGLLAIGGVLITYVGTHMIFPSLLADSEAIRIDYLFNSGKPFIEFCKTYNFDICQTVNNPEWKWEFYKPMMNSVWYMLVAGVLSMTASLLLLTSYAHRKK</sequence>
<dbReference type="Proteomes" id="UP001253193">
    <property type="component" value="Unassembled WGS sequence"/>
</dbReference>
<dbReference type="AlphaFoldDB" id="A0AAW8Q155"/>
<feature type="transmembrane region" description="Helical" evidence="1">
    <location>
        <begin position="73"/>
        <end position="90"/>
    </location>
</feature>
<keyword evidence="1" id="KW-0472">Membrane</keyword>
<feature type="transmembrane region" description="Helical" evidence="1">
    <location>
        <begin position="118"/>
        <end position="135"/>
    </location>
</feature>
<feature type="transmembrane region" description="Helical" evidence="1">
    <location>
        <begin position="385"/>
        <end position="405"/>
    </location>
</feature>
<feature type="transmembrane region" description="Helical" evidence="1">
    <location>
        <begin position="425"/>
        <end position="443"/>
    </location>
</feature>
<feature type="transmembrane region" description="Helical" evidence="1">
    <location>
        <begin position="12"/>
        <end position="32"/>
    </location>
</feature>
<dbReference type="RefSeq" id="WP_311020200.1">
    <property type="nucleotide sequence ID" value="NZ_JAUHGG010000003.1"/>
</dbReference>
<evidence type="ECO:0000313" key="2">
    <source>
        <dbReference type="EMBL" id="MDS1821324.1"/>
    </source>
</evidence>
<protein>
    <submittedName>
        <fullName evidence="2">Uncharacterized protein</fullName>
    </submittedName>
</protein>
<proteinExistence type="predicted"/>
<name>A0AAW8Q155_VIBPH</name>
<feature type="transmembrane region" description="Helical" evidence="1">
    <location>
        <begin position="527"/>
        <end position="549"/>
    </location>
</feature>
<gene>
    <name evidence="2" type="ORF">QX249_11670</name>
</gene>
<evidence type="ECO:0000313" key="3">
    <source>
        <dbReference type="Proteomes" id="UP001253193"/>
    </source>
</evidence>
<feature type="transmembrane region" description="Helical" evidence="1">
    <location>
        <begin position="450"/>
        <end position="473"/>
    </location>
</feature>
<feature type="transmembrane region" description="Helical" evidence="1">
    <location>
        <begin position="292"/>
        <end position="314"/>
    </location>
</feature>
<keyword evidence="1" id="KW-0812">Transmembrane</keyword>
<feature type="transmembrane region" description="Helical" evidence="1">
    <location>
        <begin position="335"/>
        <end position="354"/>
    </location>
</feature>
<organism evidence="2 3">
    <name type="scientific">Vibrio parahaemolyticus</name>
    <dbReference type="NCBI Taxonomy" id="670"/>
    <lineage>
        <taxon>Bacteria</taxon>
        <taxon>Pseudomonadati</taxon>
        <taxon>Pseudomonadota</taxon>
        <taxon>Gammaproteobacteria</taxon>
        <taxon>Vibrionales</taxon>
        <taxon>Vibrionaceae</taxon>
        <taxon>Vibrio</taxon>
    </lineage>
</organism>